<comment type="caution">
    <text evidence="2">The sequence shown here is derived from an EMBL/GenBank/DDBJ whole genome shotgun (WGS) entry which is preliminary data.</text>
</comment>
<keyword evidence="1" id="KW-0732">Signal</keyword>
<evidence type="ECO:0000313" key="2">
    <source>
        <dbReference type="EMBL" id="OQP53978.1"/>
    </source>
</evidence>
<evidence type="ECO:0000313" key="3">
    <source>
        <dbReference type="Proteomes" id="UP000192277"/>
    </source>
</evidence>
<gene>
    <name evidence="2" type="ORF">A4D02_20025</name>
</gene>
<keyword evidence="3" id="KW-1185">Reference proteome</keyword>
<dbReference type="EMBL" id="LWBO01000002">
    <property type="protein sequence ID" value="OQP53978.1"/>
    <property type="molecule type" value="Genomic_DNA"/>
</dbReference>
<feature type="chain" id="PRO_5047308862" evidence="1">
    <location>
        <begin position="20"/>
        <end position="195"/>
    </location>
</feature>
<reference evidence="2 3" key="1">
    <citation type="submission" date="2016-04" db="EMBL/GenBank/DDBJ databases">
        <authorList>
            <person name="Chen L."/>
            <person name="Zhuang W."/>
            <person name="Wang G."/>
        </authorList>
    </citation>
    <scope>NUCLEOTIDE SEQUENCE [LARGE SCALE GENOMIC DNA]</scope>
    <source>
        <strain evidence="3">GR20</strain>
    </source>
</reference>
<accession>A0ABX3P2U1</accession>
<dbReference type="RefSeq" id="WP_014216366.1">
    <property type="nucleotide sequence ID" value="NZ_LWBO01000002.1"/>
</dbReference>
<sequence>MKSIFFLLCLLAGVQVCTAQTNPKKEFYSAAFNWSITLPDNFVSIDSAEMARLESKGAAVMDKANNTKVENHATLLFSVKTDLMNHIDCSYQPFNPAVDGDYLETKQAINNMLYKTITTQLQGVKVDTTTRIEKISNLEFNTFVTTVTYPNKMVLHSLMYYRLFGKREFSLNIVYKEEEKGQQMLNAWKGSKFGK</sequence>
<proteinExistence type="predicted"/>
<feature type="signal peptide" evidence="1">
    <location>
        <begin position="1"/>
        <end position="19"/>
    </location>
</feature>
<dbReference type="Proteomes" id="UP000192277">
    <property type="component" value="Unassembled WGS sequence"/>
</dbReference>
<name>A0ABX3P2U1_9BACT</name>
<organism evidence="2 3">
    <name type="scientific">Niastella koreensis</name>
    <dbReference type="NCBI Taxonomy" id="354356"/>
    <lineage>
        <taxon>Bacteria</taxon>
        <taxon>Pseudomonadati</taxon>
        <taxon>Bacteroidota</taxon>
        <taxon>Chitinophagia</taxon>
        <taxon>Chitinophagales</taxon>
        <taxon>Chitinophagaceae</taxon>
        <taxon>Niastella</taxon>
    </lineage>
</organism>
<evidence type="ECO:0000256" key="1">
    <source>
        <dbReference type="SAM" id="SignalP"/>
    </source>
</evidence>
<protein>
    <submittedName>
        <fullName evidence="2">Uncharacterized protein</fullName>
    </submittedName>
</protein>